<keyword evidence="6" id="KW-1185">Reference proteome</keyword>
<evidence type="ECO:0000313" key="6">
    <source>
        <dbReference type="Proteomes" id="UP001165381"/>
    </source>
</evidence>
<keyword evidence="1" id="KW-0802">TPR repeat</keyword>
<evidence type="ECO:0000259" key="4">
    <source>
        <dbReference type="Pfam" id="PF12770"/>
    </source>
</evidence>
<name>A0ABT0QHZ1_9FLAO</name>
<keyword evidence="2" id="KW-0472">Membrane</keyword>
<feature type="signal peptide" evidence="3">
    <location>
        <begin position="1"/>
        <end position="21"/>
    </location>
</feature>
<dbReference type="PROSITE" id="PS50005">
    <property type="entry name" value="TPR"/>
    <property type="match status" value="1"/>
</dbReference>
<dbReference type="PANTHER" id="PTHR10098">
    <property type="entry name" value="RAPSYN-RELATED"/>
    <property type="match status" value="1"/>
</dbReference>
<keyword evidence="2" id="KW-1133">Transmembrane helix</keyword>
<evidence type="ECO:0000256" key="2">
    <source>
        <dbReference type="SAM" id="Phobius"/>
    </source>
</evidence>
<keyword evidence="2" id="KW-0812">Transmembrane</keyword>
<dbReference type="SUPFAM" id="SSF48452">
    <property type="entry name" value="TPR-like"/>
    <property type="match status" value="1"/>
</dbReference>
<reference evidence="5" key="1">
    <citation type="submission" date="2022-05" db="EMBL/GenBank/DDBJ databases">
        <authorList>
            <person name="Park J.-S."/>
        </authorList>
    </citation>
    <scope>NUCLEOTIDE SEQUENCE</scope>
    <source>
        <strain evidence="5">2012CJ34-3</strain>
    </source>
</reference>
<dbReference type="InterPro" id="IPR019734">
    <property type="entry name" value="TPR_rpt"/>
</dbReference>
<dbReference type="InterPro" id="IPR011990">
    <property type="entry name" value="TPR-like_helical_dom_sf"/>
</dbReference>
<evidence type="ECO:0000256" key="1">
    <source>
        <dbReference type="PROSITE-ProRule" id="PRU00339"/>
    </source>
</evidence>
<keyword evidence="3" id="KW-0732">Signal</keyword>
<protein>
    <submittedName>
        <fullName evidence="5">CHAT domain-containing protein</fullName>
    </submittedName>
</protein>
<feature type="transmembrane region" description="Helical" evidence="2">
    <location>
        <begin position="887"/>
        <end position="903"/>
    </location>
</feature>
<sequence length="913" mass="105392">MKKVCFLSILCIFFLKESVQAKTTLNALLETNIKLKNSDSIIAVLDSYYRGKKYNALIENAQKWENELLKKPKIDSLLISKIRHKKGYANYTLGNYQLAIADFNNAINSLPKSGKDSNLHATILFDRSYAEYYFNRRTDYYKSLKESAVILGKLDNPDYDYLLEVYAELSYETKYLGYFEEAENYLQKGYDIIKAKKNKTSKDVLFKHYSISLYCSWKKEEEALNHLNDLEAVKKRKTFNPAETLMYAVSLNLMADFYLVNIDKFDKNIALMRAESYLDKAFKNLNKENNKDSYLQFKFNYNKLLLEKEAFEDVLKGANELLTISKETDTRRSFFIAMKAKAFFKMKAKEKAEEALFQMVSSIHNDSTYLKQDYSNFKPSFVLHHTGLLVELADEFLEAFSNDDTVVEQANKIYLIALKQFKNCYWQSKFNKNTKEIYNKSISGILNTQKLNEDKNFNISIINDIENIENRLAWKAFINNRTTANIAIPDSVRYKELELRQIMLLAKQKNDNQKYINTKEALEAFNKQLKKDYPKIASFVYQDFSIENLQKQLVKGQIILRYKKHKKHFFVFVITANNIEIIPVEKSVLTEEKIEAYINNLSSIKEHRILGKELTKALIPINISNYNSIIVIPDGILHHLPFETLTTKSGNFLVEDYSVSYAPHLVFINNTGMSESKAENNLYIFSPTYNLNGETNLQGALSESKSIHNIFNGELFIGDDALKSNFINNAFKADVLHLAMHAKLNDANPELSYFSFTEKEENNKMYLEELYGLNLKAELAVLSACNTGKSDLKNPEGAISLQRAFTFSGVPCTVSSLWQVPDVETSKIMVHFYKYLKLGKTKDAALRLAKIDYLKETKDAELRHPFYWAGFVISGDMSPIASSATNYWFALVLGVLIVIIILYKRKQLIQFFK</sequence>
<feature type="repeat" description="TPR" evidence="1">
    <location>
        <begin position="80"/>
        <end position="113"/>
    </location>
</feature>
<gene>
    <name evidence="5" type="ORF">M3P09_14595</name>
</gene>
<evidence type="ECO:0000256" key="3">
    <source>
        <dbReference type="SAM" id="SignalP"/>
    </source>
</evidence>
<feature type="chain" id="PRO_5047135538" evidence="3">
    <location>
        <begin position="22"/>
        <end position="913"/>
    </location>
</feature>
<organism evidence="5 6">
    <name type="scientific">Jejuia spongiicola</name>
    <dbReference type="NCBI Taxonomy" id="2942207"/>
    <lineage>
        <taxon>Bacteria</taxon>
        <taxon>Pseudomonadati</taxon>
        <taxon>Bacteroidota</taxon>
        <taxon>Flavobacteriia</taxon>
        <taxon>Flavobacteriales</taxon>
        <taxon>Flavobacteriaceae</taxon>
        <taxon>Jejuia</taxon>
    </lineage>
</organism>
<dbReference type="Pfam" id="PF12770">
    <property type="entry name" value="CHAT"/>
    <property type="match status" value="1"/>
</dbReference>
<dbReference type="RefSeq" id="WP_249973711.1">
    <property type="nucleotide sequence ID" value="NZ_JAMFLZ010000007.1"/>
</dbReference>
<dbReference type="Proteomes" id="UP001165381">
    <property type="component" value="Unassembled WGS sequence"/>
</dbReference>
<evidence type="ECO:0000313" key="5">
    <source>
        <dbReference type="EMBL" id="MCL6296238.1"/>
    </source>
</evidence>
<proteinExistence type="predicted"/>
<accession>A0ABT0QHZ1</accession>
<feature type="domain" description="CHAT" evidence="4">
    <location>
        <begin position="610"/>
        <end position="876"/>
    </location>
</feature>
<comment type="caution">
    <text evidence="5">The sequence shown here is derived from an EMBL/GenBank/DDBJ whole genome shotgun (WGS) entry which is preliminary data.</text>
</comment>
<dbReference type="EMBL" id="JAMFLZ010000007">
    <property type="protein sequence ID" value="MCL6296238.1"/>
    <property type="molecule type" value="Genomic_DNA"/>
</dbReference>
<dbReference type="InterPro" id="IPR024983">
    <property type="entry name" value="CHAT_dom"/>
</dbReference>